<proteinExistence type="predicted"/>
<accession>A0A828Z4F1</accession>
<dbReference type="InterPro" id="IPR036127">
    <property type="entry name" value="CcmE-like_sf"/>
</dbReference>
<protein>
    <submittedName>
        <fullName evidence="6">Cytochrome C-type biogenesis protein CcmE</fullName>
    </submittedName>
</protein>
<dbReference type="Gene3D" id="2.40.50.140">
    <property type="entry name" value="Nucleic acid-binding proteins"/>
    <property type="match status" value="1"/>
</dbReference>
<feature type="transmembrane region" description="Helical" evidence="5">
    <location>
        <begin position="36"/>
        <end position="53"/>
    </location>
</feature>
<dbReference type="Proteomes" id="UP000001338">
    <property type="component" value="Unassembled WGS sequence"/>
</dbReference>
<evidence type="ECO:0000256" key="4">
    <source>
        <dbReference type="ARBA" id="ARBA00023136"/>
    </source>
</evidence>
<keyword evidence="3" id="KW-0201">Cytochrome c-type biogenesis</keyword>
<keyword evidence="2" id="KW-0349">Heme</keyword>
<sequence>MNPDRNERKPTFLPPSVPILWSKTKTVGTFTMNTKFTVLAGIILLSLGSIAYFSSKETSYTLLDASELAASPAKYQDDLLRVRGFVKLGSVIREGKTARFVLEFNEKQIPVFFTGETLLPDAFKEGTRARVDGYIKDGVLVSDHVEAKCASKYEADYSEENK</sequence>
<dbReference type="AlphaFoldDB" id="A0A828Z4F1"/>
<comment type="caution">
    <text evidence="6">The sequence shown here is derived from an EMBL/GenBank/DDBJ whole genome shotgun (WGS) entry which is preliminary data.</text>
</comment>
<dbReference type="GO" id="GO:0005886">
    <property type="term" value="C:plasma membrane"/>
    <property type="evidence" value="ECO:0007669"/>
    <property type="project" value="InterPro"/>
</dbReference>
<keyword evidence="4 5" id="KW-0472">Membrane</keyword>
<dbReference type="GO" id="GO:0020037">
    <property type="term" value="F:heme binding"/>
    <property type="evidence" value="ECO:0007669"/>
    <property type="project" value="InterPro"/>
</dbReference>
<dbReference type="InterPro" id="IPR004329">
    <property type="entry name" value="CcmE"/>
</dbReference>
<keyword evidence="2" id="KW-0479">Metal-binding</keyword>
<keyword evidence="5" id="KW-0812">Transmembrane</keyword>
<dbReference type="GO" id="GO:0017003">
    <property type="term" value="P:protein-heme linkage"/>
    <property type="evidence" value="ECO:0007669"/>
    <property type="project" value="InterPro"/>
</dbReference>
<gene>
    <name evidence="6" type="primary">ccmE</name>
    <name evidence="6" type="ORF">LEP1GSC036_4025</name>
</gene>
<evidence type="ECO:0000256" key="5">
    <source>
        <dbReference type="SAM" id="Phobius"/>
    </source>
</evidence>
<keyword evidence="2" id="KW-0408">Iron</keyword>
<evidence type="ECO:0000256" key="1">
    <source>
        <dbReference type="ARBA" id="ARBA00004370"/>
    </source>
</evidence>
<organism evidence="6 7">
    <name type="scientific">Leptospira weilii str. 2006001853</name>
    <dbReference type="NCBI Taxonomy" id="1001589"/>
    <lineage>
        <taxon>Bacteria</taxon>
        <taxon>Pseudomonadati</taxon>
        <taxon>Spirochaetota</taxon>
        <taxon>Spirochaetia</taxon>
        <taxon>Leptospirales</taxon>
        <taxon>Leptospiraceae</taxon>
        <taxon>Leptospira</taxon>
    </lineage>
</organism>
<keyword evidence="5" id="KW-1133">Transmembrane helix</keyword>
<evidence type="ECO:0000313" key="7">
    <source>
        <dbReference type="Proteomes" id="UP000001338"/>
    </source>
</evidence>
<dbReference type="EMBL" id="AFLV02000010">
    <property type="protein sequence ID" value="EKR65912.1"/>
    <property type="molecule type" value="Genomic_DNA"/>
</dbReference>
<reference evidence="6 7" key="1">
    <citation type="submission" date="2012-10" db="EMBL/GenBank/DDBJ databases">
        <authorList>
            <person name="Harkins D.M."/>
            <person name="Durkin A.S."/>
            <person name="Brinkac L.M."/>
            <person name="Haft D.H."/>
            <person name="Selengut J.D."/>
            <person name="Sanka R."/>
            <person name="DePew J."/>
            <person name="Purushe J."/>
            <person name="Whelen A.C."/>
            <person name="Vinetz J.M."/>
            <person name="Sutton G.G."/>
            <person name="Nierman W.C."/>
            <person name="Fouts D.E."/>
        </authorList>
    </citation>
    <scope>NUCLEOTIDE SEQUENCE [LARGE SCALE GENOMIC DNA]</scope>
    <source>
        <strain evidence="6 7">2006001853</strain>
    </source>
</reference>
<evidence type="ECO:0000256" key="2">
    <source>
        <dbReference type="ARBA" id="ARBA00022617"/>
    </source>
</evidence>
<evidence type="ECO:0000313" key="6">
    <source>
        <dbReference type="EMBL" id="EKR65912.1"/>
    </source>
</evidence>
<dbReference type="InterPro" id="IPR012340">
    <property type="entry name" value="NA-bd_OB-fold"/>
</dbReference>
<name>A0A828Z4F1_9LEPT</name>
<dbReference type="GO" id="GO:0017004">
    <property type="term" value="P:cytochrome complex assembly"/>
    <property type="evidence" value="ECO:0007669"/>
    <property type="project" value="UniProtKB-KW"/>
</dbReference>
<comment type="subcellular location">
    <subcellularLocation>
        <location evidence="1">Membrane</location>
    </subcellularLocation>
</comment>
<dbReference type="SUPFAM" id="SSF82093">
    <property type="entry name" value="Heme chaperone CcmE"/>
    <property type="match status" value="1"/>
</dbReference>
<evidence type="ECO:0000256" key="3">
    <source>
        <dbReference type="ARBA" id="ARBA00022748"/>
    </source>
</evidence>
<dbReference type="Pfam" id="PF03100">
    <property type="entry name" value="CcmE"/>
    <property type="match status" value="1"/>
</dbReference>